<accession>A0AB37D222</accession>
<dbReference type="KEGG" id="tey:GLW17_04775"/>
<reference evidence="3 4" key="1">
    <citation type="submission" date="2019-11" db="EMBL/GenBank/DDBJ databases">
        <authorList>
            <person name="Kim E."/>
            <person name="Lee J."/>
            <person name="Jeon K."/>
            <person name="Lee Y."/>
        </authorList>
    </citation>
    <scope>NUCLEOTIDE SEQUENCE [LARGE SCALE GENOMIC DNA]</scope>
    <source>
        <strain evidence="3 4">YJ1</strain>
    </source>
</reference>
<sequence length="725" mass="84916">MVSIVNLSETNFLSSEEEVLELKRINFFYGKNGTGKSTLCTIIREQLKNKFDVRIFQGFESVLGENRKLNAVILGEENNKIQEQIDEKEGSIKKIDKQINDKVNILNGLNGEESTEKNPLLLNYEKISQDLESKAKEISLFCTDSARKLTKQFNLGRTYDKNKFYKEIPEAQKLTDEEKDKLEKTINETAKEKNGYISLPKANLELFLKSVNEILQKKVEPKIIVEELENDGEKQEFAKKGLELHEGEDFCTFCGGKITESRRNELKTYFEADEVVELQERVEKGMSKIKQLLEEVKNIKTIDQKQFYAQFDVKDLNQELEEKKREYTDFLIQCKNKLDIKQKNLFKTVDSLNIETPNNFMGIQKQINDFIDRNNNFTQNIDGQKEDAERRLRLNSVSVFCEQGNYDSLTAEQTTLSDMLKKAKENLDNEIGKIKSEKKKIEEYRSNEYAAIKELQTKIKNPEIITQRINSKLKDSGHSNLRLKYNNQEKHYQILNDDETTRDITEISTGEKNIISFLYFIASLDSLDLETGAPKLIIFDDPMSSNDDTMQYLIITEIEKLYNKKNFYEHFILLTHNSHFYLKASFDRKRRRDGKNPYEIDNFVRMNSDGKSTTFKYLTDEKEDFSTQYGSLWKELKFLFDHDKKDFMCNTIRRIIETYTVFNGVKGNKHAESKLLFNTNSHSTEVGDLETDTNGYTREQIIEFLKQYFKQHNAEVHFNSYWKSK</sequence>
<dbReference type="InterPro" id="IPR026866">
    <property type="entry name" value="CR006_AAA"/>
</dbReference>
<evidence type="ECO:0000313" key="3">
    <source>
        <dbReference type="EMBL" id="QGP76188.1"/>
    </source>
</evidence>
<proteinExistence type="predicted"/>
<dbReference type="RefSeq" id="WP_155224383.1">
    <property type="nucleotide sequence ID" value="NZ_CP046246.1"/>
</dbReference>
<evidence type="ECO:0000259" key="2">
    <source>
        <dbReference type="Pfam" id="PF13166"/>
    </source>
</evidence>
<feature type="domain" description="Protein CR006 P-loop" evidence="2">
    <location>
        <begin position="14"/>
        <end position="710"/>
    </location>
</feature>
<dbReference type="InterPro" id="IPR027417">
    <property type="entry name" value="P-loop_NTPase"/>
</dbReference>
<dbReference type="Pfam" id="PF13166">
    <property type="entry name" value="AAA_13"/>
    <property type="match status" value="1"/>
</dbReference>
<evidence type="ECO:0000313" key="4">
    <source>
        <dbReference type="Proteomes" id="UP000427886"/>
    </source>
</evidence>
<evidence type="ECO:0000256" key="1">
    <source>
        <dbReference type="SAM" id="Coils"/>
    </source>
</evidence>
<dbReference type="EMBL" id="CP046246">
    <property type="protein sequence ID" value="QGP76188.1"/>
    <property type="molecule type" value="Genomic_DNA"/>
</dbReference>
<gene>
    <name evidence="3" type="ORF">GLW17_04775</name>
</gene>
<keyword evidence="1" id="KW-0175">Coiled coil</keyword>
<dbReference type="SUPFAM" id="SSF52540">
    <property type="entry name" value="P-loop containing nucleoside triphosphate hydrolases"/>
    <property type="match status" value="2"/>
</dbReference>
<organism evidence="3 4">
    <name type="scientific">Tetragenococcus halophilus</name>
    <name type="common">Pediococcus halophilus</name>
    <dbReference type="NCBI Taxonomy" id="51669"/>
    <lineage>
        <taxon>Bacteria</taxon>
        <taxon>Bacillati</taxon>
        <taxon>Bacillota</taxon>
        <taxon>Bacilli</taxon>
        <taxon>Lactobacillales</taxon>
        <taxon>Enterococcaceae</taxon>
        <taxon>Tetragenococcus</taxon>
    </lineage>
</organism>
<dbReference type="AlphaFoldDB" id="A0AB37D222"/>
<dbReference type="Proteomes" id="UP000427886">
    <property type="component" value="Chromosome"/>
</dbReference>
<name>A0AB37D222_TETHA</name>
<feature type="coiled-coil region" evidence="1">
    <location>
        <begin position="406"/>
        <end position="447"/>
    </location>
</feature>
<protein>
    <submittedName>
        <fullName evidence="3">AAA family ATPase</fullName>
    </submittedName>
</protein>
<feature type="coiled-coil region" evidence="1">
    <location>
        <begin position="275"/>
        <end position="337"/>
    </location>
</feature>
<dbReference type="Gene3D" id="3.40.50.300">
    <property type="entry name" value="P-loop containing nucleotide triphosphate hydrolases"/>
    <property type="match status" value="1"/>
</dbReference>